<dbReference type="InterPro" id="IPR050996">
    <property type="entry name" value="Docking_Protein_DOK"/>
</dbReference>
<proteinExistence type="predicted"/>
<dbReference type="InterPro" id="IPR011993">
    <property type="entry name" value="PH-like_dom_sf"/>
</dbReference>
<feature type="domain" description="IRS-type PTB" evidence="2">
    <location>
        <begin position="157"/>
        <end position="261"/>
    </location>
</feature>
<dbReference type="SUPFAM" id="SSF50729">
    <property type="entry name" value="PH domain-like"/>
    <property type="match status" value="2"/>
</dbReference>
<dbReference type="RefSeq" id="XP_021327921.2">
    <property type="nucleotide sequence ID" value="XM_021472246.3"/>
</dbReference>
<keyword evidence="3" id="KW-1185">Reference proteome</keyword>
<evidence type="ECO:0000313" key="3">
    <source>
        <dbReference type="Proteomes" id="UP000000437"/>
    </source>
</evidence>
<dbReference type="RefSeq" id="XP_073770725.1">
    <property type="nucleotide sequence ID" value="XM_073914624.1"/>
</dbReference>
<dbReference type="Pfam" id="PF00169">
    <property type="entry name" value="PH"/>
    <property type="match status" value="1"/>
</dbReference>
<dbReference type="PANTHER" id="PTHR21258">
    <property type="entry name" value="DOCKING PROTEIN RELATED"/>
    <property type="match status" value="1"/>
</dbReference>
<evidence type="ECO:0000313" key="4">
    <source>
        <dbReference type="RefSeq" id="XP_021327921.2"/>
    </source>
</evidence>
<reference evidence="4" key="1">
    <citation type="submission" date="2025-08" db="UniProtKB">
        <authorList>
            <consortium name="RefSeq"/>
        </authorList>
    </citation>
    <scope>IDENTIFICATION</scope>
    <source>
        <strain evidence="4">Tuebingen</strain>
        <tissue evidence="4">Fibroblasts and whole tissue</tissue>
    </source>
</reference>
<dbReference type="InterPro" id="IPR001849">
    <property type="entry name" value="PH_domain"/>
</dbReference>
<dbReference type="PROSITE" id="PS50003">
    <property type="entry name" value="PH_DOMAIN"/>
    <property type="match status" value="1"/>
</dbReference>
<dbReference type="InterPro" id="IPR002404">
    <property type="entry name" value="IRS_PTB"/>
</dbReference>
<accession>A0A8M9PZX7</accession>
<evidence type="ECO:0000259" key="1">
    <source>
        <dbReference type="PROSITE" id="PS50003"/>
    </source>
</evidence>
<dbReference type="PROSITE" id="PS51064">
    <property type="entry name" value="IRS_PTB"/>
    <property type="match status" value="1"/>
</dbReference>
<dbReference type="SMART" id="SM00310">
    <property type="entry name" value="PTBI"/>
    <property type="match status" value="1"/>
</dbReference>
<feature type="domain" description="PH" evidence="1">
    <location>
        <begin position="4"/>
        <end position="118"/>
    </location>
</feature>
<dbReference type="Gene3D" id="2.30.29.30">
    <property type="entry name" value="Pleckstrin-homology domain (PH domain)/Phosphotyrosine-binding domain (PTB)"/>
    <property type="match status" value="2"/>
</dbReference>
<dbReference type="PANTHER" id="PTHR21258:SF14">
    <property type="entry name" value="DOCKING PROTEIN 2"/>
    <property type="match status" value="1"/>
</dbReference>
<gene>
    <name evidence="4" type="primary">dok2l</name>
</gene>
<evidence type="ECO:0000259" key="2">
    <source>
        <dbReference type="PROSITE" id="PS51064"/>
    </source>
</evidence>
<dbReference type="GeneID" id="101882881"/>
<dbReference type="AlphaFoldDB" id="A0A8M9PZX7"/>
<dbReference type="Proteomes" id="UP000000437">
    <property type="component" value="Chromosome 10"/>
</dbReference>
<sequence length="510" mass="58284">MEEDIRRKGMLYFHQQRFGKRWRKVWCVLVAEGRRSVARLELYEHKHSSFKQGTNKRKPDYKQVIRLRECIRISNCDMADCPKDCAAFLLETSDKLYVFAGLQSEVKDWISSLCQQAFRDVEAEQRSQRERCVCSEAPGTSHVREMQDNSLYDTAENVRDVLVIAVSTEAAVRCGLYGEYVLTPLQDCIVLKDLKSKQVLFKWPYCYVRKFGQDTLSFSFEAGRRCESGEGNFEFATHQGERLFNAVSAAIQNLPRPSETKPISLDQAEQTRAQETTAGTYNDTIGSQPYDFLLEGKTQKPSKMLNPARRSFSLNSIEPQIESQEISDNFNPENQEPVYARVSKTQQKTTSPTNSQMHWQNLRTALQQSAFLTDAFKSDPDVLPDLPISWDGYEETEISEDCIDFLGDSIQQLAINDALQTTSEEAIYADPQDVQDDAEWDVSGVYDEPEELMMANQRAHDGANHLAEQDFFYSPDTSETQATHSPSDLAENSDAMFSIYDNFRLKGKRM</sequence>
<organism evidence="3 4">
    <name type="scientific">Danio rerio</name>
    <name type="common">Zebrafish</name>
    <name type="synonym">Brachydanio rerio</name>
    <dbReference type="NCBI Taxonomy" id="7955"/>
    <lineage>
        <taxon>Eukaryota</taxon>
        <taxon>Metazoa</taxon>
        <taxon>Chordata</taxon>
        <taxon>Craniata</taxon>
        <taxon>Vertebrata</taxon>
        <taxon>Euteleostomi</taxon>
        <taxon>Actinopterygii</taxon>
        <taxon>Neopterygii</taxon>
        <taxon>Teleostei</taxon>
        <taxon>Ostariophysi</taxon>
        <taxon>Cypriniformes</taxon>
        <taxon>Danionidae</taxon>
        <taxon>Danioninae</taxon>
        <taxon>Danio</taxon>
    </lineage>
</organism>
<dbReference type="RefSeq" id="XP_073770726.1">
    <property type="nucleotide sequence ID" value="XM_073914625.1"/>
</dbReference>
<dbReference type="KEGG" id="dre:101882881"/>
<dbReference type="Pfam" id="PF02174">
    <property type="entry name" value="IRS"/>
    <property type="match status" value="1"/>
</dbReference>
<protein>
    <submittedName>
        <fullName evidence="4">Docking protein 1</fullName>
    </submittedName>
</protein>
<dbReference type="CTD" id="101882881"/>
<dbReference type="SMART" id="SM01244">
    <property type="entry name" value="IRS"/>
    <property type="match status" value="1"/>
</dbReference>
<name>A0A8M9PZX7_DANRE</name>
<dbReference type="SMART" id="SM00233">
    <property type="entry name" value="PH"/>
    <property type="match status" value="1"/>
</dbReference>